<evidence type="ECO:0000313" key="2">
    <source>
        <dbReference type="Proteomes" id="UP000290243"/>
    </source>
</evidence>
<dbReference type="EMBL" id="LR215037">
    <property type="protein sequence ID" value="VEU75611.1"/>
    <property type="molecule type" value="Genomic_DNA"/>
</dbReference>
<keyword evidence="2" id="KW-1185">Reference proteome</keyword>
<reference evidence="1 2" key="1">
    <citation type="submission" date="2019-01" db="EMBL/GenBank/DDBJ databases">
        <authorList>
            <consortium name="Pathogen Informatics"/>
        </authorList>
    </citation>
    <scope>NUCLEOTIDE SEQUENCE [LARGE SCALE GENOMIC DNA]</scope>
    <source>
        <strain evidence="1 2">NCTC10168</strain>
    </source>
</reference>
<dbReference type="KEGG" id="mmau:NCTC10168_00538"/>
<gene>
    <name evidence="1" type="ORF">NCTC10168_00538</name>
</gene>
<proteinExistence type="predicted"/>
<protein>
    <submittedName>
        <fullName evidence="1">Uncharacterized protein</fullName>
    </submittedName>
</protein>
<dbReference type="Proteomes" id="UP000290243">
    <property type="component" value="Chromosome"/>
</dbReference>
<name>A0A449B4S7_9BACT</name>
<dbReference type="AlphaFoldDB" id="A0A449B4S7"/>
<evidence type="ECO:0000313" key="1">
    <source>
        <dbReference type="EMBL" id="VEU75611.1"/>
    </source>
</evidence>
<organism evidence="1 2">
    <name type="scientific">Mycoplasmopsis maculosa</name>
    <dbReference type="NCBI Taxonomy" id="114885"/>
    <lineage>
        <taxon>Bacteria</taxon>
        <taxon>Bacillati</taxon>
        <taxon>Mycoplasmatota</taxon>
        <taxon>Mycoplasmoidales</taxon>
        <taxon>Metamycoplasmataceae</taxon>
        <taxon>Mycoplasmopsis</taxon>
    </lineage>
</organism>
<accession>A0A449B4S7</accession>
<sequence>MYEMINKEINLSIFKSLLNFLSEQNINYSISKYTIDAIKKTESSFSRNDIRITLYYKDFLLLSTKYPNYFVSLENNIEKDLSPYFTVMNEKIFIDLIIPTDDKKILNLSKQKIYKWLLYFGKNKRNFFLWLINLRKKRVKMIDLITLFESNRYTKMLVTFSSVNNFKKYDNLDFNNMKKVQINNEYFPVFKEFTD</sequence>